<dbReference type="PANTHER" id="PTHR21262:SF31">
    <property type="entry name" value="GTP PYROPHOSPHOKINASE"/>
    <property type="match status" value="1"/>
</dbReference>
<dbReference type="FunFam" id="3.10.20.30:FF:000002">
    <property type="entry name" value="GTP pyrophosphokinase (RelA/SpoT)"/>
    <property type="match status" value="1"/>
</dbReference>
<evidence type="ECO:0000256" key="4">
    <source>
        <dbReference type="RuleBase" id="RU003847"/>
    </source>
</evidence>
<evidence type="ECO:0000259" key="5">
    <source>
        <dbReference type="PROSITE" id="PS51671"/>
    </source>
</evidence>
<feature type="domain" description="HD" evidence="6">
    <location>
        <begin position="43"/>
        <end position="142"/>
    </location>
</feature>
<dbReference type="InterPro" id="IPR007685">
    <property type="entry name" value="RelA_SpoT"/>
</dbReference>
<sequence length="727" mass="82850">MLENLLLSIEQYSPDSDLELIIKAYNLAESAHVGQYRKSGERYFVHPVSVAKILVELQMDVMTIAAGLLHDVVEDTKYTYDDIKKLFGTEVAELVDGVTKLGKIEYKSKEETQAENIRKMFIAMAKDIRVVLIKLADRLHNMRTLNYMSEAKAKEKARETLEIYAPIANRLGISKIKFELEDTALRYLDPDGYYELVEKVSKKKRQREDYIQNVIKLLKENVEDLGVEFEISGRAKHFYSIYRKMHYQGKGFDQIYDLTGVRIIVNSIKDCYAILGVVHTIWRPIPGRFKDYIAMPKPNMYQSIHTTVVGLDGGPLEIQVRTFDMHKTAEYGIAAHWQYKEGKTGMDKDDLDKKLSWLRQMMEWQDDLNDPREFMEALKIDLFTNQVFVFTPKGDVIEMPAGSTPIDFAYKVHTDVGNKCIGAKIDGRMVPIDYKLKNGNIVQVVTSSSSSGPSRDWLNIAKSSHAKNKIKQWFRKANRSENIEKGKELLFQEAKRHGLSASEIFKHKYMSLVLKKLNYSNEEELHAAIGYGGITANQVIGKLKFELEKDTVKDDAKRDAEIMGRIQEKEQKPKEKTRSQGIVVKGVDNILVRFAKCCNPLPGDDIIGFITKGRGVSIHRKDCPNINIEDPESINRIIDVEWDLKKKASFEAEVKVKANDRSGLLTEITQIFVSEKISLNGINARTGKDGIANMTLLLQVESKEQLKSIMNKIKSLSGVLDVFRVVN</sequence>
<dbReference type="STRING" id="1121324.CLIT_5c01050"/>
<dbReference type="RefSeq" id="WP_038262688.1">
    <property type="nucleotide sequence ID" value="NZ_FSRH01000007.1"/>
</dbReference>
<organism evidence="8 9">
    <name type="scientific">Peptoclostridium litorale DSM 5388</name>
    <dbReference type="NCBI Taxonomy" id="1121324"/>
    <lineage>
        <taxon>Bacteria</taxon>
        <taxon>Bacillati</taxon>
        <taxon>Bacillota</taxon>
        <taxon>Clostridia</taxon>
        <taxon>Peptostreptococcales</taxon>
        <taxon>Peptoclostridiaceae</taxon>
        <taxon>Peptoclostridium</taxon>
    </lineage>
</organism>
<dbReference type="SUPFAM" id="SSF109604">
    <property type="entry name" value="HD-domain/PDEase-like"/>
    <property type="match status" value="1"/>
</dbReference>
<dbReference type="Gene3D" id="3.10.20.30">
    <property type="match status" value="1"/>
</dbReference>
<dbReference type="SUPFAM" id="SSF55021">
    <property type="entry name" value="ACT-like"/>
    <property type="match status" value="1"/>
</dbReference>
<dbReference type="InterPro" id="IPR004095">
    <property type="entry name" value="TGS"/>
</dbReference>
<reference evidence="8 9" key="1">
    <citation type="submission" date="2014-03" db="EMBL/GenBank/DDBJ databases">
        <title>Genome sequence of Clostridium litorale W6, DSM 5388.</title>
        <authorList>
            <person name="Poehlein A."/>
            <person name="Jagirdar A."/>
            <person name="Khonsari B."/>
            <person name="Chibani C.M."/>
            <person name="Gutierrez Gutierrez D.A."/>
            <person name="Davydova E."/>
            <person name="Alghaithi H.S."/>
            <person name="Nair K.P."/>
            <person name="Dhamotharan K."/>
            <person name="Chandran L."/>
            <person name="G W."/>
            <person name="Daniel R."/>
        </authorList>
    </citation>
    <scope>NUCLEOTIDE SEQUENCE [LARGE SCALE GENOMIC DNA]</scope>
    <source>
        <strain evidence="8 9">W6</strain>
    </source>
</reference>
<dbReference type="Gene3D" id="3.30.460.10">
    <property type="entry name" value="Beta Polymerase, domain 2"/>
    <property type="match status" value="1"/>
</dbReference>
<dbReference type="Proteomes" id="UP000027946">
    <property type="component" value="Unassembled WGS sequence"/>
</dbReference>
<dbReference type="SMART" id="SM00954">
    <property type="entry name" value="RelA_SpoT"/>
    <property type="match status" value="1"/>
</dbReference>
<evidence type="ECO:0000313" key="8">
    <source>
        <dbReference type="EMBL" id="KDR96093.1"/>
    </source>
</evidence>
<evidence type="ECO:0000256" key="2">
    <source>
        <dbReference type="ARBA" id="ARBA00013251"/>
    </source>
</evidence>
<keyword evidence="9" id="KW-1185">Reference proteome</keyword>
<gene>
    <name evidence="8" type="primary">relA</name>
    <name evidence="8" type="ORF">CLIT_5c01050</name>
</gene>
<dbReference type="InterPro" id="IPR045865">
    <property type="entry name" value="ACT-like_dom_sf"/>
</dbReference>
<accession>A0A069RH56</accession>
<dbReference type="PROSITE" id="PS51880">
    <property type="entry name" value="TGS"/>
    <property type="match status" value="1"/>
</dbReference>
<dbReference type="PROSITE" id="PS51831">
    <property type="entry name" value="HD"/>
    <property type="match status" value="1"/>
</dbReference>
<evidence type="ECO:0000259" key="6">
    <source>
        <dbReference type="PROSITE" id="PS51831"/>
    </source>
</evidence>
<dbReference type="CDD" id="cd01668">
    <property type="entry name" value="TGS_RSH"/>
    <property type="match status" value="1"/>
</dbReference>
<dbReference type="CDD" id="cd04876">
    <property type="entry name" value="ACT_RelA-SpoT"/>
    <property type="match status" value="1"/>
</dbReference>
<dbReference type="InterPro" id="IPR012676">
    <property type="entry name" value="TGS-like"/>
</dbReference>
<dbReference type="Gene3D" id="3.30.70.260">
    <property type="match status" value="1"/>
</dbReference>
<dbReference type="PROSITE" id="PS51671">
    <property type="entry name" value="ACT"/>
    <property type="match status" value="1"/>
</dbReference>
<dbReference type="Gene3D" id="1.10.3210.10">
    <property type="entry name" value="Hypothetical protein af1432"/>
    <property type="match status" value="1"/>
</dbReference>
<dbReference type="Pfam" id="PF04607">
    <property type="entry name" value="RelA_SpoT"/>
    <property type="match status" value="1"/>
</dbReference>
<dbReference type="InterPro" id="IPR004811">
    <property type="entry name" value="RelA/Spo_fam"/>
</dbReference>
<dbReference type="InterPro" id="IPR043519">
    <property type="entry name" value="NT_sf"/>
</dbReference>
<protein>
    <recommendedName>
        <fullName evidence="2">GTP diphosphokinase</fullName>
        <ecNumber evidence="2">2.7.6.5</ecNumber>
    </recommendedName>
</protein>
<dbReference type="EMBL" id="JJMM01000005">
    <property type="protein sequence ID" value="KDR96093.1"/>
    <property type="molecule type" value="Genomic_DNA"/>
</dbReference>
<dbReference type="InterPro" id="IPR045600">
    <property type="entry name" value="RelA/SpoT_AH_RIS"/>
</dbReference>
<evidence type="ECO:0000256" key="3">
    <source>
        <dbReference type="ARBA" id="ARBA00048244"/>
    </source>
</evidence>
<dbReference type="AlphaFoldDB" id="A0A069RH56"/>
<dbReference type="SUPFAM" id="SSF81271">
    <property type="entry name" value="TGS-like"/>
    <property type="match status" value="1"/>
</dbReference>
<proteinExistence type="inferred from homology"/>
<dbReference type="GO" id="GO:0015970">
    <property type="term" value="P:guanosine tetraphosphate biosynthetic process"/>
    <property type="evidence" value="ECO:0007669"/>
    <property type="project" value="UniProtKB-UniPathway"/>
</dbReference>
<dbReference type="Pfam" id="PF19296">
    <property type="entry name" value="RelA_AH_RIS"/>
    <property type="match status" value="1"/>
</dbReference>
<dbReference type="GO" id="GO:0016301">
    <property type="term" value="F:kinase activity"/>
    <property type="evidence" value="ECO:0007669"/>
    <property type="project" value="UniProtKB-KW"/>
</dbReference>
<dbReference type="Pfam" id="PF13328">
    <property type="entry name" value="HD_4"/>
    <property type="match status" value="1"/>
</dbReference>
<dbReference type="InterPro" id="IPR006674">
    <property type="entry name" value="HD_domain"/>
</dbReference>
<keyword evidence="8" id="KW-0418">Kinase</keyword>
<feature type="domain" description="ACT" evidence="5">
    <location>
        <begin position="653"/>
        <end position="727"/>
    </location>
</feature>
<dbReference type="InterPro" id="IPR003607">
    <property type="entry name" value="HD/PDEase_dom"/>
</dbReference>
<dbReference type="UniPathway" id="UPA00908">
    <property type="reaction ID" value="UER00884"/>
</dbReference>
<comment type="caution">
    <text evidence="8">The sequence shown here is derived from an EMBL/GenBank/DDBJ whole genome shotgun (WGS) entry which is preliminary data.</text>
</comment>
<dbReference type="Pfam" id="PF13291">
    <property type="entry name" value="ACT_4"/>
    <property type="match status" value="1"/>
</dbReference>
<evidence type="ECO:0000256" key="1">
    <source>
        <dbReference type="ARBA" id="ARBA00004976"/>
    </source>
</evidence>
<comment type="similarity">
    <text evidence="4">Belongs to the relA/spoT family.</text>
</comment>
<dbReference type="EC" id="2.7.6.5" evidence="2"/>
<keyword evidence="8" id="KW-0808">Transferase</keyword>
<dbReference type="CDD" id="cd00077">
    <property type="entry name" value="HDc"/>
    <property type="match status" value="1"/>
</dbReference>
<dbReference type="InterPro" id="IPR033655">
    <property type="entry name" value="TGS_RelA/SpoT"/>
</dbReference>
<dbReference type="GO" id="GO:0008728">
    <property type="term" value="F:GTP diphosphokinase activity"/>
    <property type="evidence" value="ECO:0007669"/>
    <property type="project" value="UniProtKB-EC"/>
</dbReference>
<evidence type="ECO:0000259" key="7">
    <source>
        <dbReference type="PROSITE" id="PS51880"/>
    </source>
</evidence>
<feature type="domain" description="TGS" evidence="7">
    <location>
        <begin position="385"/>
        <end position="446"/>
    </location>
</feature>
<dbReference type="eggNOG" id="COG0317">
    <property type="taxonomic scope" value="Bacteria"/>
</dbReference>
<dbReference type="FunFam" id="1.10.3210.10:FF:000001">
    <property type="entry name" value="GTP pyrophosphokinase RelA"/>
    <property type="match status" value="1"/>
</dbReference>
<dbReference type="OrthoDB" id="9805041at2"/>
<dbReference type="PANTHER" id="PTHR21262">
    <property type="entry name" value="GUANOSINE-3',5'-BIS DIPHOSPHATE 3'-PYROPHOSPHOHYDROLASE"/>
    <property type="match status" value="1"/>
</dbReference>
<comment type="function">
    <text evidence="4">In eubacteria ppGpp (guanosine 3'-diphosphate 5'-diphosphate) is a mediator of the stringent response that coordinates a variety of cellular activities in response to changes in nutritional abundance.</text>
</comment>
<name>A0A069RH56_PEPLI</name>
<dbReference type="NCBIfam" id="TIGR00691">
    <property type="entry name" value="spoT_relA"/>
    <property type="match status" value="1"/>
</dbReference>
<dbReference type="FunFam" id="3.30.460.10:FF:000001">
    <property type="entry name" value="GTP pyrophosphokinase RelA"/>
    <property type="match status" value="1"/>
</dbReference>
<dbReference type="CDD" id="cd05399">
    <property type="entry name" value="NT_Rel-Spo_like"/>
    <property type="match status" value="1"/>
</dbReference>
<dbReference type="GO" id="GO:0005886">
    <property type="term" value="C:plasma membrane"/>
    <property type="evidence" value="ECO:0007669"/>
    <property type="project" value="TreeGrafter"/>
</dbReference>
<comment type="catalytic activity">
    <reaction evidence="3">
        <text>GTP + ATP = guanosine 3'-diphosphate 5'-triphosphate + AMP</text>
        <dbReference type="Rhea" id="RHEA:22088"/>
        <dbReference type="ChEBI" id="CHEBI:30616"/>
        <dbReference type="ChEBI" id="CHEBI:37565"/>
        <dbReference type="ChEBI" id="CHEBI:142410"/>
        <dbReference type="ChEBI" id="CHEBI:456215"/>
        <dbReference type="EC" id="2.7.6.5"/>
    </reaction>
</comment>
<dbReference type="SUPFAM" id="SSF81301">
    <property type="entry name" value="Nucleotidyltransferase"/>
    <property type="match status" value="1"/>
</dbReference>
<dbReference type="InterPro" id="IPR002912">
    <property type="entry name" value="ACT_dom"/>
</dbReference>
<dbReference type="Pfam" id="PF02824">
    <property type="entry name" value="TGS"/>
    <property type="match status" value="1"/>
</dbReference>
<evidence type="ECO:0000313" key="9">
    <source>
        <dbReference type="Proteomes" id="UP000027946"/>
    </source>
</evidence>
<dbReference type="SMART" id="SM00471">
    <property type="entry name" value="HDc"/>
    <property type="match status" value="1"/>
</dbReference>
<comment type="pathway">
    <text evidence="1">Purine metabolism; ppGpp biosynthesis; ppGpp from GTP: step 1/2.</text>
</comment>
<dbReference type="InterPro" id="IPR012675">
    <property type="entry name" value="Beta-grasp_dom_sf"/>
</dbReference>